<dbReference type="Proteomes" id="UP000321058">
    <property type="component" value="Unassembled WGS sequence"/>
</dbReference>
<organism evidence="1 2">
    <name type="scientific">Reyranella soli</name>
    <dbReference type="NCBI Taxonomy" id="1230389"/>
    <lineage>
        <taxon>Bacteria</taxon>
        <taxon>Pseudomonadati</taxon>
        <taxon>Pseudomonadota</taxon>
        <taxon>Alphaproteobacteria</taxon>
        <taxon>Hyphomicrobiales</taxon>
        <taxon>Reyranellaceae</taxon>
        <taxon>Reyranella</taxon>
    </lineage>
</organism>
<evidence type="ECO:0000313" key="2">
    <source>
        <dbReference type="Proteomes" id="UP000321058"/>
    </source>
</evidence>
<protein>
    <recommendedName>
        <fullName evidence="3">Cupin 2 conserved barrel domain-containing protein</fullName>
    </recommendedName>
</protein>
<gene>
    <name evidence="1" type="ORF">RSO01_79700</name>
</gene>
<name>A0A512NPD2_9HYPH</name>
<dbReference type="EMBL" id="BKAJ01000183">
    <property type="protein sequence ID" value="GEP60804.1"/>
    <property type="molecule type" value="Genomic_DNA"/>
</dbReference>
<dbReference type="AlphaFoldDB" id="A0A512NPD2"/>
<keyword evidence="2" id="KW-1185">Reference proteome</keyword>
<reference evidence="1 2" key="1">
    <citation type="submission" date="2019-07" db="EMBL/GenBank/DDBJ databases">
        <title>Whole genome shotgun sequence of Reyranella soli NBRC 108950.</title>
        <authorList>
            <person name="Hosoyama A."/>
            <person name="Uohara A."/>
            <person name="Ohji S."/>
            <person name="Ichikawa N."/>
        </authorList>
    </citation>
    <scope>NUCLEOTIDE SEQUENCE [LARGE SCALE GENOMIC DNA]</scope>
    <source>
        <strain evidence="1 2">NBRC 108950</strain>
    </source>
</reference>
<dbReference type="RefSeq" id="WP_147156133.1">
    <property type="nucleotide sequence ID" value="NZ_BKAJ01000183.1"/>
</dbReference>
<evidence type="ECO:0008006" key="3">
    <source>
        <dbReference type="Google" id="ProtNLM"/>
    </source>
</evidence>
<comment type="caution">
    <text evidence="1">The sequence shown here is derived from an EMBL/GenBank/DDBJ whole genome shotgun (WGS) entry which is preliminary data.</text>
</comment>
<evidence type="ECO:0000313" key="1">
    <source>
        <dbReference type="EMBL" id="GEP60804.1"/>
    </source>
</evidence>
<sequence>MPDGAALPVLDHELADDELQWMRSVYTDFSKARAAAGAGFNPKEALRAILARPEYHLSAAAPDLSGPGPWRLGQNRHGRGVAAVFLPKVELHTHIASRTDQFPMYVVGEAEGFSLDESGKPVLEPVVGGSHFHNAPGAPHAFVPKVGVPKPDNWEIAFIAITPRNLKEDTHRVSDEVRALYKQVVGQDAPLGV</sequence>
<proteinExistence type="predicted"/>
<dbReference type="OrthoDB" id="7375216at2"/>
<accession>A0A512NPD2</accession>